<dbReference type="HOGENOM" id="CLU_023194_24_0_0"/>
<evidence type="ECO:0000259" key="3">
    <source>
        <dbReference type="Pfam" id="PF22725"/>
    </source>
</evidence>
<dbReference type="OrthoDB" id="9815825at2"/>
<evidence type="ECO:0000259" key="2">
    <source>
        <dbReference type="Pfam" id="PF01408"/>
    </source>
</evidence>
<dbReference type="InterPro" id="IPR000683">
    <property type="entry name" value="Gfo/Idh/MocA-like_OxRdtase_N"/>
</dbReference>
<dbReference type="Gene3D" id="3.30.360.10">
    <property type="entry name" value="Dihydrodipicolinate Reductase, domain 2"/>
    <property type="match status" value="1"/>
</dbReference>
<name>Q01XA7_SOLUE</name>
<dbReference type="Gene3D" id="3.40.50.720">
    <property type="entry name" value="NAD(P)-binding Rossmann-like Domain"/>
    <property type="match status" value="1"/>
</dbReference>
<dbReference type="STRING" id="234267.Acid_4749"/>
<dbReference type="eggNOG" id="COG0673">
    <property type="taxonomic scope" value="Bacteria"/>
</dbReference>
<feature type="domain" description="Gfo/Idh/MocA-like oxidoreductase N-terminal" evidence="2">
    <location>
        <begin position="33"/>
        <end position="148"/>
    </location>
</feature>
<dbReference type="EMBL" id="CP000473">
    <property type="protein sequence ID" value="ABJ85708.1"/>
    <property type="molecule type" value="Genomic_DNA"/>
</dbReference>
<dbReference type="Pfam" id="PF01408">
    <property type="entry name" value="GFO_IDH_MocA"/>
    <property type="match status" value="1"/>
</dbReference>
<dbReference type="InterPro" id="IPR055170">
    <property type="entry name" value="GFO_IDH_MocA-like_dom"/>
</dbReference>
<accession>Q01XA7</accession>
<dbReference type="Pfam" id="PF22725">
    <property type="entry name" value="GFO_IDH_MocA_C3"/>
    <property type="match status" value="1"/>
</dbReference>
<sequence precursor="true">MSQDRRQFLASALTAAPLFVPRSAWGANDRLAYGLIGSGGRGRYLQGNFQKLGAECVAIAEVYEPNLENALKTTPNAKKYVDYRDLLAQSGIDAVVVATPDHQHAPCLFAALDAKKDVYLEKPMSHSVEESQRMIQAVRKTDRIVQIGMQRRSAPAVIAAKQVFDSGILGKVTMAKPMWNWNVSKPLDNSPLPGKLDWKRFLGKAKDRDLEPMRFRSWRYFWDYSGGNMTDQGTHLMDVVQWFTGAGLAKSAISFGQLAKNTGSEVPDVFCAVFEYPNLMATWTLNYCNSYDNDWSVMFQGDRGTMLLNTAGYKIWAEPWLKNPQPVQEMAAPIPIEPHIQNFMDCVKSRQQPNAPVEVGASAVSAPHLANVAFHGNKRAYLSADGTKVS</sequence>
<dbReference type="KEGG" id="sus:Acid_4749"/>
<dbReference type="SUPFAM" id="SSF55347">
    <property type="entry name" value="Glyceraldehyde-3-phosphate dehydrogenase-like, C-terminal domain"/>
    <property type="match status" value="1"/>
</dbReference>
<dbReference type="AlphaFoldDB" id="Q01XA7"/>
<evidence type="ECO:0000256" key="1">
    <source>
        <dbReference type="ARBA" id="ARBA00023002"/>
    </source>
</evidence>
<protein>
    <submittedName>
        <fullName evidence="4">Oxidoreductase domain protein</fullName>
    </submittedName>
</protein>
<gene>
    <name evidence="4" type="ordered locus">Acid_4749</name>
</gene>
<organism evidence="4">
    <name type="scientific">Solibacter usitatus (strain Ellin6076)</name>
    <dbReference type="NCBI Taxonomy" id="234267"/>
    <lineage>
        <taxon>Bacteria</taxon>
        <taxon>Pseudomonadati</taxon>
        <taxon>Acidobacteriota</taxon>
        <taxon>Terriglobia</taxon>
        <taxon>Bryobacterales</taxon>
        <taxon>Solibacteraceae</taxon>
        <taxon>Candidatus Solibacter</taxon>
    </lineage>
</organism>
<reference evidence="4" key="1">
    <citation type="submission" date="2006-10" db="EMBL/GenBank/DDBJ databases">
        <title>Complete sequence of Solibacter usitatus Ellin6076.</title>
        <authorList>
            <consortium name="US DOE Joint Genome Institute"/>
            <person name="Copeland A."/>
            <person name="Lucas S."/>
            <person name="Lapidus A."/>
            <person name="Barry K."/>
            <person name="Detter J.C."/>
            <person name="Glavina del Rio T."/>
            <person name="Hammon N."/>
            <person name="Israni S."/>
            <person name="Dalin E."/>
            <person name="Tice H."/>
            <person name="Pitluck S."/>
            <person name="Thompson L.S."/>
            <person name="Brettin T."/>
            <person name="Bruce D."/>
            <person name="Han C."/>
            <person name="Tapia R."/>
            <person name="Gilna P."/>
            <person name="Schmutz J."/>
            <person name="Larimer F."/>
            <person name="Land M."/>
            <person name="Hauser L."/>
            <person name="Kyrpides N."/>
            <person name="Mikhailova N."/>
            <person name="Janssen P.H."/>
            <person name="Kuske C.R."/>
            <person name="Richardson P."/>
        </authorList>
    </citation>
    <scope>NUCLEOTIDE SEQUENCE</scope>
    <source>
        <strain evidence="4">Ellin6076</strain>
    </source>
</reference>
<dbReference type="SUPFAM" id="SSF51735">
    <property type="entry name" value="NAD(P)-binding Rossmann-fold domains"/>
    <property type="match status" value="1"/>
</dbReference>
<keyword evidence="1" id="KW-0560">Oxidoreductase</keyword>
<feature type="domain" description="GFO/IDH/MocA-like oxidoreductase" evidence="3">
    <location>
        <begin position="159"/>
        <end position="306"/>
    </location>
</feature>
<proteinExistence type="predicted"/>
<dbReference type="PANTHER" id="PTHR43818:SF11">
    <property type="entry name" value="BCDNA.GH03377"/>
    <property type="match status" value="1"/>
</dbReference>
<evidence type="ECO:0000313" key="4">
    <source>
        <dbReference type="EMBL" id="ABJ85708.1"/>
    </source>
</evidence>
<dbReference type="InterPro" id="IPR036291">
    <property type="entry name" value="NAD(P)-bd_dom_sf"/>
</dbReference>
<dbReference type="PANTHER" id="PTHR43818">
    <property type="entry name" value="BCDNA.GH03377"/>
    <property type="match status" value="1"/>
</dbReference>
<dbReference type="GO" id="GO:0016491">
    <property type="term" value="F:oxidoreductase activity"/>
    <property type="evidence" value="ECO:0007669"/>
    <property type="project" value="UniProtKB-KW"/>
</dbReference>
<dbReference type="InterPro" id="IPR050463">
    <property type="entry name" value="Gfo/Idh/MocA_oxidrdct_glycsds"/>
</dbReference>
<dbReference type="InParanoid" id="Q01XA7"/>
<dbReference type="GO" id="GO:0000166">
    <property type="term" value="F:nucleotide binding"/>
    <property type="evidence" value="ECO:0007669"/>
    <property type="project" value="InterPro"/>
</dbReference>